<feature type="domain" description="HD" evidence="4">
    <location>
        <begin position="199"/>
        <end position="321"/>
    </location>
</feature>
<dbReference type="CDD" id="cd00077">
    <property type="entry name" value="HDc"/>
    <property type="match status" value="1"/>
</dbReference>
<dbReference type="InterPro" id="IPR000700">
    <property type="entry name" value="PAS-assoc_C"/>
</dbReference>
<dbReference type="SMART" id="SM00471">
    <property type="entry name" value="HDc"/>
    <property type="match status" value="1"/>
</dbReference>
<dbReference type="Gene3D" id="1.10.3210.10">
    <property type="entry name" value="Hypothetical protein af1432"/>
    <property type="match status" value="1"/>
</dbReference>
<dbReference type="InterPro" id="IPR006674">
    <property type="entry name" value="HD_domain"/>
</dbReference>
<dbReference type="SMART" id="SM00091">
    <property type="entry name" value="PAS"/>
    <property type="match status" value="1"/>
</dbReference>
<dbReference type="SUPFAM" id="SSF109604">
    <property type="entry name" value="HD-domain/PDEase-like"/>
    <property type="match status" value="1"/>
</dbReference>
<dbReference type="InterPro" id="IPR000014">
    <property type="entry name" value="PAS"/>
</dbReference>
<dbReference type="PROSITE" id="PS50113">
    <property type="entry name" value="PAC"/>
    <property type="match status" value="1"/>
</dbReference>
<feature type="domain" description="HD-GYP" evidence="5">
    <location>
        <begin position="177"/>
        <end position="372"/>
    </location>
</feature>
<feature type="coiled-coil region" evidence="1">
    <location>
        <begin position="135"/>
        <end position="173"/>
    </location>
</feature>
<evidence type="ECO:0000259" key="3">
    <source>
        <dbReference type="PROSITE" id="PS50113"/>
    </source>
</evidence>
<dbReference type="NCBIfam" id="TIGR00277">
    <property type="entry name" value="HDIG"/>
    <property type="match status" value="1"/>
</dbReference>
<dbReference type="PROSITE" id="PS51832">
    <property type="entry name" value="HD_GYP"/>
    <property type="match status" value="1"/>
</dbReference>
<dbReference type="SUPFAM" id="SSF55785">
    <property type="entry name" value="PYP-like sensor domain (PAS domain)"/>
    <property type="match status" value="1"/>
</dbReference>
<dbReference type="PANTHER" id="PTHR43155">
    <property type="entry name" value="CYCLIC DI-GMP PHOSPHODIESTERASE PA4108-RELATED"/>
    <property type="match status" value="1"/>
</dbReference>
<dbReference type="InterPro" id="IPR035965">
    <property type="entry name" value="PAS-like_dom_sf"/>
</dbReference>
<dbReference type="InterPro" id="IPR003607">
    <property type="entry name" value="HD/PDEase_dom"/>
</dbReference>
<evidence type="ECO:0000313" key="6">
    <source>
        <dbReference type="EMBL" id="TLD43499.1"/>
    </source>
</evidence>
<feature type="domain" description="PAS" evidence="2">
    <location>
        <begin position="12"/>
        <end position="82"/>
    </location>
</feature>
<evidence type="ECO:0000259" key="5">
    <source>
        <dbReference type="PROSITE" id="PS51832"/>
    </source>
</evidence>
<evidence type="ECO:0000256" key="1">
    <source>
        <dbReference type="SAM" id="Coils"/>
    </source>
</evidence>
<dbReference type="InterPro" id="IPR037522">
    <property type="entry name" value="HD_GYP_dom"/>
</dbReference>
<sequence>MEISKFIHTLTENEQARLLLAGLNDLAYIYDTEGNIVFVNKVFEKLTGHRPEEFFGKSFTSLFEEEDIKKALDTYTRTLQGESPHYEIYFRNTKVFCEYKNSPLTDERGNIIGVAGIARDITLRKEREEELKTLNKSLEKRAVEHSTKLMKINEELTEEMNDHKRIETEFKQDIEKLQRSLRIIIHILASTIESKDIFAADHQKRVTRLARCIAEEMGLLKDRVDSICLAAALHDIGKVSVPAEILGKVEQLTESELNVLKAHSRVGYDIVREIEFPSPVAQIVLQHHERIDGSGYPMRLTSKDILLEAKILSVADVVEAISFPRPYRSTFGLDNALEEISRNKGILYDFNVVNACLTVFHEKGFTFEQELYSNVKLFDDVLLRR</sequence>
<evidence type="ECO:0000313" key="7">
    <source>
        <dbReference type="Proteomes" id="UP000319783"/>
    </source>
</evidence>
<dbReference type="EMBL" id="SULG01000002">
    <property type="protein sequence ID" value="TLD43499.1"/>
    <property type="molecule type" value="Genomic_DNA"/>
</dbReference>
<dbReference type="AlphaFoldDB" id="A0A533QFS3"/>
<feature type="domain" description="PAC" evidence="3">
    <location>
        <begin position="79"/>
        <end position="133"/>
    </location>
</feature>
<reference evidence="6 7" key="1">
    <citation type="submission" date="2019-04" db="EMBL/GenBank/DDBJ databases">
        <title>Genome of a novel bacterium Candidatus Jettenia ecosi reconstructed from metagenome of an anammox bioreactor.</title>
        <authorList>
            <person name="Mardanov A.V."/>
            <person name="Beletsky A.V."/>
            <person name="Ravin N.V."/>
            <person name="Botchkova E.A."/>
            <person name="Litti Y.V."/>
            <person name="Nozhevnikova A.N."/>
        </authorList>
    </citation>
    <scope>NUCLEOTIDE SEQUENCE [LARGE SCALE GENOMIC DNA]</scope>
    <source>
        <strain evidence="6">J2</strain>
    </source>
</reference>
<dbReference type="Proteomes" id="UP000319783">
    <property type="component" value="Unassembled WGS sequence"/>
</dbReference>
<evidence type="ECO:0000259" key="2">
    <source>
        <dbReference type="PROSITE" id="PS50112"/>
    </source>
</evidence>
<dbReference type="PANTHER" id="PTHR43155:SF2">
    <property type="entry name" value="CYCLIC DI-GMP PHOSPHODIESTERASE PA4108"/>
    <property type="match status" value="1"/>
</dbReference>
<comment type="caution">
    <text evidence="6">The sequence shown here is derived from an EMBL/GenBank/DDBJ whole genome shotgun (WGS) entry which is preliminary data.</text>
</comment>
<keyword evidence="1" id="KW-0175">Coiled coil</keyword>
<dbReference type="PROSITE" id="PS50112">
    <property type="entry name" value="PAS"/>
    <property type="match status" value="1"/>
</dbReference>
<name>A0A533QFS3_9BACT</name>
<proteinExistence type="predicted"/>
<evidence type="ECO:0000259" key="4">
    <source>
        <dbReference type="PROSITE" id="PS51831"/>
    </source>
</evidence>
<dbReference type="CDD" id="cd00130">
    <property type="entry name" value="PAS"/>
    <property type="match status" value="1"/>
</dbReference>
<organism evidence="6 7">
    <name type="scientific">Candidatus Jettenia ecosi</name>
    <dbReference type="NCBI Taxonomy" id="2494326"/>
    <lineage>
        <taxon>Bacteria</taxon>
        <taxon>Pseudomonadati</taxon>
        <taxon>Planctomycetota</taxon>
        <taxon>Candidatus Brocadiia</taxon>
        <taxon>Candidatus Brocadiales</taxon>
        <taxon>Candidatus Brocadiaceae</taxon>
        <taxon>Candidatus Jettenia</taxon>
    </lineage>
</organism>
<dbReference type="Pfam" id="PF13487">
    <property type="entry name" value="HD_5"/>
    <property type="match status" value="1"/>
</dbReference>
<dbReference type="NCBIfam" id="TIGR00229">
    <property type="entry name" value="sensory_box"/>
    <property type="match status" value="1"/>
</dbReference>
<dbReference type="InterPro" id="IPR013656">
    <property type="entry name" value="PAS_4"/>
</dbReference>
<accession>A0A533QFS3</accession>
<dbReference type="Gene3D" id="3.30.450.20">
    <property type="entry name" value="PAS domain"/>
    <property type="match status" value="1"/>
</dbReference>
<dbReference type="PROSITE" id="PS51831">
    <property type="entry name" value="HD"/>
    <property type="match status" value="1"/>
</dbReference>
<dbReference type="InterPro" id="IPR006675">
    <property type="entry name" value="HDIG_dom"/>
</dbReference>
<gene>
    <name evidence="6" type="ORF">JETT_0130</name>
</gene>
<dbReference type="Pfam" id="PF08448">
    <property type="entry name" value="PAS_4"/>
    <property type="match status" value="1"/>
</dbReference>
<protein>
    <submittedName>
        <fullName evidence="6">Response regulator/sensory box/HDIG domain protein</fullName>
    </submittedName>
</protein>